<protein>
    <submittedName>
        <fullName evidence="1">Uncharacterized protein</fullName>
    </submittedName>
</protein>
<name>A0A1R3I7Y0_COCAP</name>
<keyword evidence="2" id="KW-1185">Reference proteome</keyword>
<reference evidence="1 2" key="1">
    <citation type="submission" date="2013-09" db="EMBL/GenBank/DDBJ databases">
        <title>Corchorus capsularis genome sequencing.</title>
        <authorList>
            <person name="Alam M."/>
            <person name="Haque M.S."/>
            <person name="Islam M.S."/>
            <person name="Emdad E.M."/>
            <person name="Islam M.M."/>
            <person name="Ahmed B."/>
            <person name="Halim A."/>
            <person name="Hossen Q.M.M."/>
            <person name="Hossain M.Z."/>
            <person name="Ahmed R."/>
            <person name="Khan M.M."/>
            <person name="Islam R."/>
            <person name="Rashid M.M."/>
            <person name="Khan S.A."/>
            <person name="Rahman M.S."/>
            <person name="Alam M."/>
        </authorList>
    </citation>
    <scope>NUCLEOTIDE SEQUENCE [LARGE SCALE GENOMIC DNA]</scope>
    <source>
        <strain evidence="2">cv. CVL-1</strain>
        <tissue evidence="1">Whole seedling</tissue>
    </source>
</reference>
<dbReference type="EMBL" id="AWWV01010526">
    <property type="protein sequence ID" value="OMO78707.1"/>
    <property type="molecule type" value="Genomic_DNA"/>
</dbReference>
<sequence>MAKDEQEKALMANGVEAGTIWSERPQEVRNRMDLDCLS</sequence>
<organism evidence="1 2">
    <name type="scientific">Corchorus capsularis</name>
    <name type="common">Jute</name>
    <dbReference type="NCBI Taxonomy" id="210143"/>
    <lineage>
        <taxon>Eukaryota</taxon>
        <taxon>Viridiplantae</taxon>
        <taxon>Streptophyta</taxon>
        <taxon>Embryophyta</taxon>
        <taxon>Tracheophyta</taxon>
        <taxon>Spermatophyta</taxon>
        <taxon>Magnoliopsida</taxon>
        <taxon>eudicotyledons</taxon>
        <taxon>Gunneridae</taxon>
        <taxon>Pentapetalae</taxon>
        <taxon>rosids</taxon>
        <taxon>malvids</taxon>
        <taxon>Malvales</taxon>
        <taxon>Malvaceae</taxon>
        <taxon>Grewioideae</taxon>
        <taxon>Apeibeae</taxon>
        <taxon>Corchorus</taxon>
    </lineage>
</organism>
<gene>
    <name evidence="1" type="ORF">CCACVL1_14177</name>
</gene>
<dbReference type="Gramene" id="OMO78707">
    <property type="protein sequence ID" value="OMO78707"/>
    <property type="gene ID" value="CCACVL1_14177"/>
</dbReference>
<evidence type="ECO:0000313" key="2">
    <source>
        <dbReference type="Proteomes" id="UP000188268"/>
    </source>
</evidence>
<proteinExistence type="predicted"/>
<evidence type="ECO:0000313" key="1">
    <source>
        <dbReference type="EMBL" id="OMO78707.1"/>
    </source>
</evidence>
<accession>A0A1R3I7Y0</accession>
<dbReference type="AlphaFoldDB" id="A0A1R3I7Y0"/>
<dbReference type="OrthoDB" id="10417377at2759"/>
<comment type="caution">
    <text evidence="1">The sequence shown here is derived from an EMBL/GenBank/DDBJ whole genome shotgun (WGS) entry which is preliminary data.</text>
</comment>
<dbReference type="Proteomes" id="UP000188268">
    <property type="component" value="Unassembled WGS sequence"/>
</dbReference>